<comment type="caution">
    <text evidence="2">The sequence shown here is derived from an EMBL/GenBank/DDBJ whole genome shotgun (WGS) entry which is preliminary data.</text>
</comment>
<dbReference type="InterPro" id="IPR009793">
    <property type="entry name" value="DUF1361"/>
</dbReference>
<accession>A0ABV8PV76</accession>
<feature type="transmembrane region" description="Helical" evidence="1">
    <location>
        <begin position="99"/>
        <end position="122"/>
    </location>
</feature>
<feature type="transmembrane region" description="Helical" evidence="1">
    <location>
        <begin position="63"/>
        <end position="87"/>
    </location>
</feature>
<keyword evidence="1" id="KW-1133">Transmembrane helix</keyword>
<sequence length="217" mass="25517">MKQSLPGISKMLILSIAFTIVLVLVRIVYTNDLSYIFYGWNLFLAIIPWLCSSRLQKHTRIDFTTILLLALWLLFLPNAPYVITYIFHYELREPIPMWYDLLIVTTGAWNGLLLGIVSLMQVEKFLHIFWGKRWVQGFVFTSLILCGYGVYIGRYSRYNSWDIITKPQHILLDSLHQIRHPFQNYHVWAFTALFGIMLTIIYFTLQQLKTSNTSELV</sequence>
<feature type="transmembrane region" description="Helical" evidence="1">
    <location>
        <begin position="185"/>
        <end position="205"/>
    </location>
</feature>
<evidence type="ECO:0000313" key="3">
    <source>
        <dbReference type="Proteomes" id="UP001595906"/>
    </source>
</evidence>
<dbReference type="EMBL" id="JBHSDC010000012">
    <property type="protein sequence ID" value="MFC4231798.1"/>
    <property type="molecule type" value="Genomic_DNA"/>
</dbReference>
<reference evidence="3" key="1">
    <citation type="journal article" date="2019" name="Int. J. Syst. Evol. Microbiol.">
        <title>The Global Catalogue of Microorganisms (GCM) 10K type strain sequencing project: providing services to taxonomists for standard genome sequencing and annotation.</title>
        <authorList>
            <consortium name="The Broad Institute Genomics Platform"/>
            <consortium name="The Broad Institute Genome Sequencing Center for Infectious Disease"/>
            <person name="Wu L."/>
            <person name="Ma J."/>
        </authorList>
    </citation>
    <scope>NUCLEOTIDE SEQUENCE [LARGE SCALE GENOMIC DNA]</scope>
    <source>
        <strain evidence="3">CECT 8010</strain>
    </source>
</reference>
<dbReference type="Proteomes" id="UP001595906">
    <property type="component" value="Unassembled WGS sequence"/>
</dbReference>
<proteinExistence type="predicted"/>
<feature type="transmembrane region" description="Helical" evidence="1">
    <location>
        <begin position="12"/>
        <end position="29"/>
    </location>
</feature>
<evidence type="ECO:0000313" key="2">
    <source>
        <dbReference type="EMBL" id="MFC4231798.1"/>
    </source>
</evidence>
<keyword evidence="1" id="KW-0472">Membrane</keyword>
<dbReference type="Pfam" id="PF07099">
    <property type="entry name" value="DUF1361"/>
    <property type="match status" value="1"/>
</dbReference>
<keyword evidence="3" id="KW-1185">Reference proteome</keyword>
<organism evidence="2 3">
    <name type="scientific">Parasediminibacterium paludis</name>
    <dbReference type="NCBI Taxonomy" id="908966"/>
    <lineage>
        <taxon>Bacteria</taxon>
        <taxon>Pseudomonadati</taxon>
        <taxon>Bacteroidota</taxon>
        <taxon>Chitinophagia</taxon>
        <taxon>Chitinophagales</taxon>
        <taxon>Chitinophagaceae</taxon>
        <taxon>Parasediminibacterium</taxon>
    </lineage>
</organism>
<keyword evidence="1" id="KW-0812">Transmembrane</keyword>
<name>A0ABV8PV76_9BACT</name>
<feature type="transmembrane region" description="Helical" evidence="1">
    <location>
        <begin position="35"/>
        <end position="51"/>
    </location>
</feature>
<gene>
    <name evidence="2" type="ORF">ACFOW1_07840</name>
</gene>
<dbReference type="RefSeq" id="WP_379013394.1">
    <property type="nucleotide sequence ID" value="NZ_JBHSDC010000012.1"/>
</dbReference>
<evidence type="ECO:0000256" key="1">
    <source>
        <dbReference type="SAM" id="Phobius"/>
    </source>
</evidence>
<feature type="transmembrane region" description="Helical" evidence="1">
    <location>
        <begin position="134"/>
        <end position="152"/>
    </location>
</feature>
<protein>
    <submittedName>
        <fullName evidence="2">DUF1361 domain-containing protein</fullName>
    </submittedName>
</protein>